<accession>A0A6J5PF46</accession>
<sequence length="47" mass="5310">MGVWTVAATFKSKSKRESLRPHTELLNQARNGFLLQRRTSFFAAAEG</sequence>
<dbReference type="EMBL" id="LR796790">
    <property type="protein sequence ID" value="CAB4166264.1"/>
    <property type="molecule type" value="Genomic_DNA"/>
</dbReference>
<organism evidence="1">
    <name type="scientific">uncultured Caudovirales phage</name>
    <dbReference type="NCBI Taxonomy" id="2100421"/>
    <lineage>
        <taxon>Viruses</taxon>
        <taxon>Duplodnaviria</taxon>
        <taxon>Heunggongvirae</taxon>
        <taxon>Uroviricota</taxon>
        <taxon>Caudoviricetes</taxon>
        <taxon>Peduoviridae</taxon>
        <taxon>Maltschvirus</taxon>
        <taxon>Maltschvirus maltsch</taxon>
    </lineage>
</organism>
<reference evidence="1" key="1">
    <citation type="submission" date="2020-04" db="EMBL/GenBank/DDBJ databases">
        <authorList>
            <person name="Chiriac C."/>
            <person name="Salcher M."/>
            <person name="Ghai R."/>
            <person name="Kavagutti S V."/>
        </authorList>
    </citation>
    <scope>NUCLEOTIDE SEQUENCE</scope>
</reference>
<gene>
    <name evidence="1" type="ORF">UFOVP851_18</name>
</gene>
<proteinExistence type="predicted"/>
<protein>
    <submittedName>
        <fullName evidence="1">Uncharacterized protein</fullName>
    </submittedName>
</protein>
<name>A0A6J5PF46_9CAUD</name>
<evidence type="ECO:0000313" key="1">
    <source>
        <dbReference type="EMBL" id="CAB4166264.1"/>
    </source>
</evidence>